<evidence type="ECO:0000313" key="2">
    <source>
        <dbReference type="Proteomes" id="UP000886833"/>
    </source>
</evidence>
<comment type="caution">
    <text evidence="1">The sequence shown here is derived from an EMBL/GenBank/DDBJ whole genome shotgun (WGS) entry which is preliminary data.</text>
</comment>
<proteinExistence type="predicted"/>
<reference evidence="1" key="2">
    <citation type="journal article" date="2021" name="PeerJ">
        <title>Extensive microbial diversity within the chicken gut microbiome revealed by metagenomics and culture.</title>
        <authorList>
            <person name="Gilroy R."/>
            <person name="Ravi A."/>
            <person name="Getino M."/>
            <person name="Pursley I."/>
            <person name="Horton D.L."/>
            <person name="Alikhan N.F."/>
            <person name="Baker D."/>
            <person name="Gharbi K."/>
            <person name="Hall N."/>
            <person name="Watson M."/>
            <person name="Adriaenssens E.M."/>
            <person name="Foster-Nyarko E."/>
            <person name="Jarju S."/>
            <person name="Secka A."/>
            <person name="Antonio M."/>
            <person name="Oren A."/>
            <person name="Chaudhuri R.R."/>
            <person name="La Ragione R."/>
            <person name="Hildebrand F."/>
            <person name="Pallen M.J."/>
        </authorList>
    </citation>
    <scope>NUCLEOTIDE SEQUENCE</scope>
    <source>
        <strain evidence="1">CHK195-26880</strain>
    </source>
</reference>
<dbReference type="AlphaFoldDB" id="A0A9D1GCI2"/>
<dbReference type="EMBL" id="DVKQ01000095">
    <property type="protein sequence ID" value="HIT38281.1"/>
    <property type="molecule type" value="Genomic_DNA"/>
</dbReference>
<dbReference type="Proteomes" id="UP000886833">
    <property type="component" value="Unassembled WGS sequence"/>
</dbReference>
<reference evidence="1" key="1">
    <citation type="submission" date="2020-10" db="EMBL/GenBank/DDBJ databases">
        <authorList>
            <person name="Gilroy R."/>
        </authorList>
    </citation>
    <scope>NUCLEOTIDE SEQUENCE</scope>
    <source>
        <strain evidence="1">CHK195-26880</strain>
    </source>
</reference>
<sequence length="165" mass="19133">MKRVVINFNKFACSDDKNTIVKKYEKEYINDKGEKEEALVCDVYLAPLKGVKYDGTNREDAMLALLGADSLEEMRDIANGDKAMMEVVHALENMLNDEEFINKYKADIKEEAYKIGYDEGFDDGSWAEKVIISRRLLNKEFDYDFIEEITSLSVEEMKRIERDLS</sequence>
<organism evidence="1 2">
    <name type="scientific">Candidatus Onthousia faecipullorum</name>
    <dbReference type="NCBI Taxonomy" id="2840887"/>
    <lineage>
        <taxon>Bacteria</taxon>
        <taxon>Bacillati</taxon>
        <taxon>Bacillota</taxon>
        <taxon>Bacilli</taxon>
        <taxon>Candidatus Onthousia</taxon>
    </lineage>
</organism>
<evidence type="ECO:0000313" key="1">
    <source>
        <dbReference type="EMBL" id="HIT38281.1"/>
    </source>
</evidence>
<name>A0A9D1GCI2_9FIRM</name>
<accession>A0A9D1GCI2</accession>
<evidence type="ECO:0008006" key="3">
    <source>
        <dbReference type="Google" id="ProtNLM"/>
    </source>
</evidence>
<protein>
    <recommendedName>
        <fullName evidence="3">Transposase</fullName>
    </recommendedName>
</protein>
<gene>
    <name evidence="1" type="ORF">IAB59_07395</name>
</gene>